<dbReference type="AlphaFoldDB" id="A0A8S3ZKP0"/>
<comment type="similarity">
    <text evidence="3">Belongs to the cyclophilin-type PPIase family.</text>
</comment>
<name>A0A8S3ZKP0_9EUPU</name>
<evidence type="ECO:0000313" key="6">
    <source>
        <dbReference type="Proteomes" id="UP000678393"/>
    </source>
</evidence>
<dbReference type="Gene3D" id="2.40.100.10">
    <property type="entry name" value="Cyclophilin-like"/>
    <property type="match status" value="1"/>
</dbReference>
<dbReference type="InterPro" id="IPR002130">
    <property type="entry name" value="Cyclophilin-type_PPIase_dom"/>
</dbReference>
<dbReference type="GO" id="GO:0016018">
    <property type="term" value="F:cyclosporin A binding"/>
    <property type="evidence" value="ECO:0007669"/>
    <property type="project" value="TreeGrafter"/>
</dbReference>
<keyword evidence="2 3" id="KW-0413">Isomerase</keyword>
<protein>
    <recommendedName>
        <fullName evidence="3">Peptidyl-prolyl cis-trans isomerase</fullName>
        <shortName evidence="3">PPIase</shortName>
        <ecNumber evidence="3">5.2.1.8</ecNumber>
    </recommendedName>
</protein>
<dbReference type="InterPro" id="IPR029000">
    <property type="entry name" value="Cyclophilin-like_dom_sf"/>
</dbReference>
<dbReference type="PANTHER" id="PTHR11071">
    <property type="entry name" value="PEPTIDYL-PROLYL CIS-TRANS ISOMERASE"/>
    <property type="match status" value="1"/>
</dbReference>
<dbReference type="PROSITE" id="PS50072">
    <property type="entry name" value="CSA_PPIASE_2"/>
    <property type="match status" value="1"/>
</dbReference>
<evidence type="ECO:0000256" key="2">
    <source>
        <dbReference type="ARBA" id="ARBA00023235"/>
    </source>
</evidence>
<dbReference type="InterPro" id="IPR024936">
    <property type="entry name" value="Cyclophilin-type_PPIase"/>
</dbReference>
<organism evidence="5 6">
    <name type="scientific">Candidula unifasciata</name>
    <dbReference type="NCBI Taxonomy" id="100452"/>
    <lineage>
        <taxon>Eukaryota</taxon>
        <taxon>Metazoa</taxon>
        <taxon>Spiralia</taxon>
        <taxon>Lophotrochozoa</taxon>
        <taxon>Mollusca</taxon>
        <taxon>Gastropoda</taxon>
        <taxon>Heterobranchia</taxon>
        <taxon>Euthyneura</taxon>
        <taxon>Panpulmonata</taxon>
        <taxon>Eupulmonata</taxon>
        <taxon>Stylommatophora</taxon>
        <taxon>Helicina</taxon>
        <taxon>Helicoidea</taxon>
        <taxon>Geomitridae</taxon>
        <taxon>Candidula</taxon>
    </lineage>
</organism>
<dbReference type="GO" id="GO:0003755">
    <property type="term" value="F:peptidyl-prolyl cis-trans isomerase activity"/>
    <property type="evidence" value="ECO:0007669"/>
    <property type="project" value="UniProtKB-UniRule"/>
</dbReference>
<sequence length="160" mass="18005">MTVLNFFSICNGIKRPSGELKYAGTQCHRIIPDRNIQCGDTTTGDGTGGISMYGDTFYDENFDIGFGEKGTVGMANRGPNSNGSQFFILFNPWRYLDNMHVGFGQVVGKESLELLDKLNEIEVDQDGITPKRRVKIVDCHAKDVKKYRIQRYVSCSEDKF</sequence>
<proteinExistence type="inferred from homology"/>
<dbReference type="PRINTS" id="PR00153">
    <property type="entry name" value="CSAPPISMRASE"/>
</dbReference>
<comment type="catalytic activity">
    <reaction evidence="3">
        <text>[protein]-peptidylproline (omega=180) = [protein]-peptidylproline (omega=0)</text>
        <dbReference type="Rhea" id="RHEA:16237"/>
        <dbReference type="Rhea" id="RHEA-COMP:10747"/>
        <dbReference type="Rhea" id="RHEA-COMP:10748"/>
        <dbReference type="ChEBI" id="CHEBI:83833"/>
        <dbReference type="ChEBI" id="CHEBI:83834"/>
        <dbReference type="EC" id="5.2.1.8"/>
    </reaction>
</comment>
<dbReference type="PIRSF" id="PIRSF001467">
    <property type="entry name" value="Peptidylpro_ismrse"/>
    <property type="match status" value="1"/>
</dbReference>
<keyword evidence="1 3" id="KW-0697">Rotamase</keyword>
<keyword evidence="6" id="KW-1185">Reference proteome</keyword>
<comment type="function">
    <text evidence="3">PPIases accelerate the folding of proteins. It catalyzes the cis-trans isomerization of proline imidic peptide bonds in oligopeptides.</text>
</comment>
<accession>A0A8S3ZKP0</accession>
<evidence type="ECO:0000259" key="4">
    <source>
        <dbReference type="PROSITE" id="PS50072"/>
    </source>
</evidence>
<dbReference type="GO" id="GO:0005737">
    <property type="term" value="C:cytoplasm"/>
    <property type="evidence" value="ECO:0007669"/>
    <property type="project" value="TreeGrafter"/>
</dbReference>
<dbReference type="EC" id="5.2.1.8" evidence="3"/>
<dbReference type="Proteomes" id="UP000678393">
    <property type="component" value="Unassembled WGS sequence"/>
</dbReference>
<dbReference type="GO" id="GO:0006457">
    <property type="term" value="P:protein folding"/>
    <property type="evidence" value="ECO:0007669"/>
    <property type="project" value="TreeGrafter"/>
</dbReference>
<dbReference type="Pfam" id="PF00160">
    <property type="entry name" value="Pro_isomerase"/>
    <property type="match status" value="1"/>
</dbReference>
<evidence type="ECO:0000256" key="3">
    <source>
        <dbReference type="RuleBase" id="RU363019"/>
    </source>
</evidence>
<dbReference type="EMBL" id="CAJHNH020002802">
    <property type="protein sequence ID" value="CAG5127816.1"/>
    <property type="molecule type" value="Genomic_DNA"/>
</dbReference>
<comment type="caution">
    <text evidence="5">The sequence shown here is derived from an EMBL/GenBank/DDBJ whole genome shotgun (WGS) entry which is preliminary data.</text>
</comment>
<reference evidence="5" key="1">
    <citation type="submission" date="2021-04" db="EMBL/GenBank/DDBJ databases">
        <authorList>
            <consortium name="Molecular Ecology Group"/>
        </authorList>
    </citation>
    <scope>NUCLEOTIDE SEQUENCE</scope>
</reference>
<dbReference type="PANTHER" id="PTHR11071:SF561">
    <property type="entry name" value="PEPTIDYL-PROLYL CIS-TRANS ISOMERASE D-RELATED"/>
    <property type="match status" value="1"/>
</dbReference>
<evidence type="ECO:0000313" key="5">
    <source>
        <dbReference type="EMBL" id="CAG5127816.1"/>
    </source>
</evidence>
<dbReference type="SUPFAM" id="SSF50891">
    <property type="entry name" value="Cyclophilin-like"/>
    <property type="match status" value="1"/>
</dbReference>
<evidence type="ECO:0000256" key="1">
    <source>
        <dbReference type="ARBA" id="ARBA00023110"/>
    </source>
</evidence>
<feature type="domain" description="PPIase cyclophilin-type" evidence="4">
    <location>
        <begin position="1"/>
        <end position="141"/>
    </location>
</feature>
<dbReference type="OrthoDB" id="408413at2759"/>
<gene>
    <name evidence="5" type="ORF">CUNI_LOCUS13374</name>
</gene>